<sequence length="189" mass="21643">MSELLRQPKIMEEVQREVRDIAIGKLVLKEHDIEDMQYLKAVLKETLRLHPPLPLLVAHESMEYINLQGYDIPAKTLIMINAFAIGRDPKWWDDPEDFRPKRFLKNGTSASIDFKGHDFQLVPFGAGRRGCPGLTFAITVIEVALANILYRFDWVLPNGMDAKDLDMQVRSGGMAFKKHDLILTAKPHY</sequence>
<keyword evidence="5" id="KW-0560">Oxidoreductase</keyword>
<dbReference type="PRINTS" id="PR00463">
    <property type="entry name" value="EP450I"/>
</dbReference>
<dbReference type="AlphaFoldDB" id="A0A7J6W2F8"/>
<dbReference type="InterPro" id="IPR002401">
    <property type="entry name" value="Cyt_P450_E_grp-I"/>
</dbReference>
<accession>A0A7J6W2F8</accession>
<dbReference type="InterPro" id="IPR036396">
    <property type="entry name" value="Cyt_P450_sf"/>
</dbReference>
<evidence type="ECO:0000313" key="7">
    <source>
        <dbReference type="Proteomes" id="UP000554482"/>
    </source>
</evidence>
<evidence type="ECO:0000256" key="5">
    <source>
        <dbReference type="RuleBase" id="RU000461"/>
    </source>
</evidence>
<comment type="similarity">
    <text evidence="1 5">Belongs to the cytochrome P450 family.</text>
</comment>
<dbReference type="InterPro" id="IPR001128">
    <property type="entry name" value="Cyt_P450"/>
</dbReference>
<reference evidence="6 7" key="1">
    <citation type="submission" date="2020-06" db="EMBL/GenBank/DDBJ databases">
        <title>Transcriptomic and genomic resources for Thalictrum thalictroides and T. hernandezii: Facilitating candidate gene discovery in an emerging model plant lineage.</title>
        <authorList>
            <person name="Arias T."/>
            <person name="Riano-Pachon D.M."/>
            <person name="Di Stilio V.S."/>
        </authorList>
    </citation>
    <scope>NUCLEOTIDE SEQUENCE [LARGE SCALE GENOMIC DNA]</scope>
    <source>
        <strain evidence="7">cv. WT478/WT964</strain>
        <tissue evidence="6">Leaves</tissue>
    </source>
</reference>
<dbReference type="SUPFAM" id="SSF48264">
    <property type="entry name" value="Cytochrome P450"/>
    <property type="match status" value="1"/>
</dbReference>
<proteinExistence type="inferred from homology"/>
<keyword evidence="7" id="KW-1185">Reference proteome</keyword>
<comment type="cofactor">
    <cofactor evidence="4">
        <name>heme</name>
        <dbReference type="ChEBI" id="CHEBI:30413"/>
    </cofactor>
</comment>
<gene>
    <name evidence="6" type="ORF">FRX31_018859</name>
</gene>
<keyword evidence="4 5" id="KW-0349">Heme</keyword>
<protein>
    <submittedName>
        <fullName evidence="6">Cytochrome p450</fullName>
    </submittedName>
</protein>
<evidence type="ECO:0000256" key="1">
    <source>
        <dbReference type="ARBA" id="ARBA00010617"/>
    </source>
</evidence>
<keyword evidence="5" id="KW-0503">Monooxygenase</keyword>
<dbReference type="OrthoDB" id="1055148at2759"/>
<dbReference type="Proteomes" id="UP000554482">
    <property type="component" value="Unassembled WGS sequence"/>
</dbReference>
<dbReference type="InterPro" id="IPR017972">
    <property type="entry name" value="Cyt_P450_CS"/>
</dbReference>
<dbReference type="GO" id="GO:0005506">
    <property type="term" value="F:iron ion binding"/>
    <property type="evidence" value="ECO:0007669"/>
    <property type="project" value="InterPro"/>
</dbReference>
<dbReference type="PANTHER" id="PTHR47955">
    <property type="entry name" value="CYTOCHROME P450 FAMILY 71 PROTEIN"/>
    <property type="match status" value="1"/>
</dbReference>
<dbReference type="EMBL" id="JABWDY010022693">
    <property type="protein sequence ID" value="KAF5191554.1"/>
    <property type="molecule type" value="Genomic_DNA"/>
</dbReference>
<evidence type="ECO:0000256" key="4">
    <source>
        <dbReference type="PIRSR" id="PIRSR602401-1"/>
    </source>
</evidence>
<keyword evidence="3 4" id="KW-0408">Iron</keyword>
<evidence type="ECO:0000256" key="3">
    <source>
        <dbReference type="ARBA" id="ARBA00023004"/>
    </source>
</evidence>
<dbReference type="PROSITE" id="PS00086">
    <property type="entry name" value="CYTOCHROME_P450"/>
    <property type="match status" value="1"/>
</dbReference>
<dbReference type="GO" id="GO:0004497">
    <property type="term" value="F:monooxygenase activity"/>
    <property type="evidence" value="ECO:0007669"/>
    <property type="project" value="UniProtKB-KW"/>
</dbReference>
<dbReference type="Pfam" id="PF00067">
    <property type="entry name" value="p450"/>
    <property type="match status" value="1"/>
</dbReference>
<dbReference type="PRINTS" id="PR00385">
    <property type="entry name" value="P450"/>
</dbReference>
<comment type="caution">
    <text evidence="6">The sequence shown here is derived from an EMBL/GenBank/DDBJ whole genome shotgun (WGS) entry which is preliminary data.</text>
</comment>
<dbReference type="GO" id="GO:0020037">
    <property type="term" value="F:heme binding"/>
    <property type="evidence" value="ECO:0007669"/>
    <property type="project" value="InterPro"/>
</dbReference>
<organism evidence="6 7">
    <name type="scientific">Thalictrum thalictroides</name>
    <name type="common">Rue-anemone</name>
    <name type="synonym">Anemone thalictroides</name>
    <dbReference type="NCBI Taxonomy" id="46969"/>
    <lineage>
        <taxon>Eukaryota</taxon>
        <taxon>Viridiplantae</taxon>
        <taxon>Streptophyta</taxon>
        <taxon>Embryophyta</taxon>
        <taxon>Tracheophyta</taxon>
        <taxon>Spermatophyta</taxon>
        <taxon>Magnoliopsida</taxon>
        <taxon>Ranunculales</taxon>
        <taxon>Ranunculaceae</taxon>
        <taxon>Thalictroideae</taxon>
        <taxon>Thalictrum</taxon>
    </lineage>
</organism>
<dbReference type="PANTHER" id="PTHR47955:SF15">
    <property type="entry name" value="CYTOCHROME P450 71A2-LIKE"/>
    <property type="match status" value="1"/>
</dbReference>
<keyword evidence="2 4" id="KW-0479">Metal-binding</keyword>
<evidence type="ECO:0000313" key="6">
    <source>
        <dbReference type="EMBL" id="KAF5191554.1"/>
    </source>
</evidence>
<dbReference type="GO" id="GO:0044550">
    <property type="term" value="P:secondary metabolite biosynthetic process"/>
    <property type="evidence" value="ECO:0007669"/>
    <property type="project" value="UniProtKB-ARBA"/>
</dbReference>
<name>A0A7J6W2F8_THATH</name>
<dbReference type="Gene3D" id="1.10.630.10">
    <property type="entry name" value="Cytochrome P450"/>
    <property type="match status" value="1"/>
</dbReference>
<evidence type="ECO:0000256" key="2">
    <source>
        <dbReference type="ARBA" id="ARBA00022723"/>
    </source>
</evidence>
<feature type="binding site" description="axial binding residue" evidence="4">
    <location>
        <position position="131"/>
    </location>
    <ligand>
        <name>heme</name>
        <dbReference type="ChEBI" id="CHEBI:30413"/>
    </ligand>
    <ligandPart>
        <name>Fe</name>
        <dbReference type="ChEBI" id="CHEBI:18248"/>
    </ligandPart>
</feature>
<dbReference type="GO" id="GO:0016705">
    <property type="term" value="F:oxidoreductase activity, acting on paired donors, with incorporation or reduction of molecular oxygen"/>
    <property type="evidence" value="ECO:0007669"/>
    <property type="project" value="InterPro"/>
</dbReference>